<dbReference type="GeneID" id="40315242"/>
<dbReference type="Proteomes" id="UP000284403">
    <property type="component" value="Unassembled WGS sequence"/>
</dbReference>
<name>A0A422Q804_9TRYP</name>
<dbReference type="RefSeq" id="XP_029231308.1">
    <property type="nucleotide sequence ID" value="XM_029368568.1"/>
</dbReference>
<accession>A0A422Q804</accession>
<comment type="caution">
    <text evidence="2">The sequence shown here is derived from an EMBL/GenBank/DDBJ whole genome shotgun (WGS) entry which is preliminary data.</text>
</comment>
<sequence length="134" mass="14344">MSGISARGGRNSSDGAIPTLRGRVEPPAVHSRYTPPCSGALAFTPNATSTRAILSWRCCARNSDRRRCRLIKKYVKVKMDTITSSKSTNGRLVRCESTRSAHVEGGLGGAPPAAPLDIREAVMRGIYEVVKSAS</sequence>
<evidence type="ECO:0000256" key="1">
    <source>
        <dbReference type="SAM" id="MobiDB-lite"/>
    </source>
</evidence>
<dbReference type="EMBL" id="MKKU01000057">
    <property type="protein sequence ID" value="RNF26102.1"/>
    <property type="molecule type" value="Genomic_DNA"/>
</dbReference>
<dbReference type="AlphaFoldDB" id="A0A422Q804"/>
<feature type="region of interest" description="Disordered" evidence="1">
    <location>
        <begin position="1"/>
        <end position="28"/>
    </location>
</feature>
<evidence type="ECO:0000313" key="2">
    <source>
        <dbReference type="EMBL" id="RNF26102.1"/>
    </source>
</evidence>
<reference evidence="2 3" key="1">
    <citation type="journal article" date="2018" name="BMC Genomics">
        <title>Genomic comparison of Trypanosoma conorhini and Trypanosoma rangeli to Trypanosoma cruzi strains of high and low virulence.</title>
        <authorList>
            <person name="Bradwell K.R."/>
            <person name="Koparde V.N."/>
            <person name="Matveyev A.V."/>
            <person name="Serrano M.G."/>
            <person name="Alves J.M."/>
            <person name="Parikh H."/>
            <person name="Huang B."/>
            <person name="Lee V."/>
            <person name="Espinosa-Alvarez O."/>
            <person name="Ortiz P.A."/>
            <person name="Costa-Martins A.G."/>
            <person name="Teixeira M.M."/>
            <person name="Buck G.A."/>
        </authorList>
    </citation>
    <scope>NUCLEOTIDE SEQUENCE [LARGE SCALE GENOMIC DNA]</scope>
    <source>
        <strain evidence="2 3">025E</strain>
    </source>
</reference>
<protein>
    <submittedName>
        <fullName evidence="2">Uncharacterized protein</fullName>
    </submittedName>
</protein>
<keyword evidence="3" id="KW-1185">Reference proteome</keyword>
<gene>
    <name evidence="2" type="ORF">Tco025E_01631</name>
</gene>
<organism evidence="2 3">
    <name type="scientific">Trypanosoma conorhini</name>
    <dbReference type="NCBI Taxonomy" id="83891"/>
    <lineage>
        <taxon>Eukaryota</taxon>
        <taxon>Discoba</taxon>
        <taxon>Euglenozoa</taxon>
        <taxon>Kinetoplastea</taxon>
        <taxon>Metakinetoplastina</taxon>
        <taxon>Trypanosomatida</taxon>
        <taxon>Trypanosomatidae</taxon>
        <taxon>Trypanosoma</taxon>
    </lineage>
</organism>
<proteinExistence type="predicted"/>
<evidence type="ECO:0000313" key="3">
    <source>
        <dbReference type="Proteomes" id="UP000284403"/>
    </source>
</evidence>